<proteinExistence type="predicted"/>
<evidence type="ECO:0000313" key="3">
    <source>
        <dbReference type="Proteomes" id="UP000528322"/>
    </source>
</evidence>
<organism evidence="2 3">
    <name type="scientific">Desulfurispira natronophila</name>
    <dbReference type="NCBI Taxonomy" id="682562"/>
    <lineage>
        <taxon>Bacteria</taxon>
        <taxon>Pseudomonadati</taxon>
        <taxon>Chrysiogenota</taxon>
        <taxon>Chrysiogenia</taxon>
        <taxon>Chrysiogenales</taxon>
        <taxon>Chrysiogenaceae</taxon>
        <taxon>Desulfurispira</taxon>
    </lineage>
</organism>
<keyword evidence="1" id="KW-0175">Coiled coil</keyword>
<gene>
    <name evidence="2" type="ORF">HNR37_001155</name>
</gene>
<dbReference type="Pfam" id="PF03961">
    <property type="entry name" value="FapA"/>
    <property type="match status" value="1"/>
</dbReference>
<comment type="caution">
    <text evidence="2">The sequence shown here is derived from an EMBL/GenBank/DDBJ whole genome shotgun (WGS) entry which is preliminary data.</text>
</comment>
<dbReference type="RefSeq" id="WP_183731288.1">
    <property type="nucleotide sequence ID" value="NZ_JACHID010000006.1"/>
</dbReference>
<evidence type="ECO:0000313" key="2">
    <source>
        <dbReference type="EMBL" id="MBB5021841.1"/>
    </source>
</evidence>
<dbReference type="InterPro" id="IPR046865">
    <property type="entry name" value="FapA_b_solenoid"/>
</dbReference>
<dbReference type="AlphaFoldDB" id="A0A7W8DGT6"/>
<dbReference type="EMBL" id="JACHID010000006">
    <property type="protein sequence ID" value="MBB5021841.1"/>
    <property type="molecule type" value="Genomic_DNA"/>
</dbReference>
<keyword evidence="3" id="KW-1185">Reference proteome</keyword>
<protein>
    <submittedName>
        <fullName evidence="2">Uncharacterized protein (DUF342 family)</fullName>
    </submittedName>
</protein>
<name>A0A7W8DGT6_9BACT</name>
<evidence type="ECO:0000256" key="1">
    <source>
        <dbReference type="SAM" id="Coils"/>
    </source>
</evidence>
<feature type="coiled-coil region" evidence="1">
    <location>
        <begin position="217"/>
        <end position="244"/>
    </location>
</feature>
<reference evidence="2 3" key="1">
    <citation type="submission" date="2020-08" db="EMBL/GenBank/DDBJ databases">
        <title>Genomic Encyclopedia of Type Strains, Phase IV (KMG-IV): sequencing the most valuable type-strain genomes for metagenomic binning, comparative biology and taxonomic classification.</title>
        <authorList>
            <person name="Goeker M."/>
        </authorList>
    </citation>
    <scope>NUCLEOTIDE SEQUENCE [LARGE SCALE GENOMIC DNA]</scope>
    <source>
        <strain evidence="2 3">DSM 22071</strain>
    </source>
</reference>
<dbReference type="Proteomes" id="UP000528322">
    <property type="component" value="Unassembled WGS sequence"/>
</dbReference>
<sequence length="291" mass="32933">MRIVDIRSLKNGTRVARNIYKDSVLLLSKGYIIDDAILETIRNRELRNIKVFIDDGQLSEFEMRGGVYYVDVVERHHKSVRLDASLIVNGFIDTHSQVFVAGELKVNREIMPYSHVTSHGPVVVTGEVYGCCLVGCEKMELSKVGSPDGMRTMLSLQDYSLKKLQMLKELNEMKAAKIQPLMAKLVAPVTKVAKLGKKVNMLPEPTKVKLLGAYKRYVELNEEKKKITTQLQILDEKINEVSARPRILVRGPVHSGVSVRIGDAMLFVKEPLHNVEFNLEGDEVVYKKIRE</sequence>
<accession>A0A7W8DGT6</accession>